<name>A0A8R1XYE9_ONCVO</name>
<dbReference type="SMART" id="SM00209">
    <property type="entry name" value="TSP1"/>
    <property type="match status" value="1"/>
</dbReference>
<organism evidence="2 3">
    <name type="scientific">Onchocerca volvulus</name>
    <dbReference type="NCBI Taxonomy" id="6282"/>
    <lineage>
        <taxon>Eukaryota</taxon>
        <taxon>Metazoa</taxon>
        <taxon>Ecdysozoa</taxon>
        <taxon>Nematoda</taxon>
        <taxon>Chromadorea</taxon>
        <taxon>Rhabditida</taxon>
        <taxon>Spirurina</taxon>
        <taxon>Spiruromorpha</taxon>
        <taxon>Filarioidea</taxon>
        <taxon>Onchocercidae</taxon>
        <taxon>Onchocerca</taxon>
    </lineage>
</organism>
<keyword evidence="1" id="KW-0732">Signal</keyword>
<dbReference type="Pfam" id="PF00090">
    <property type="entry name" value="TSP_1"/>
    <property type="match status" value="1"/>
</dbReference>
<dbReference type="PANTHER" id="PTHR31507:SF3">
    <property type="entry name" value="TIL DOMAIN-CONTAINING PROTEIN"/>
    <property type="match status" value="1"/>
</dbReference>
<feature type="chain" id="PRO_5035841286" description="C6 domain-containing protein" evidence="1">
    <location>
        <begin position="23"/>
        <end position="588"/>
    </location>
</feature>
<dbReference type="Gene3D" id="2.20.100.10">
    <property type="entry name" value="Thrombospondin type-1 (TSP1) repeat"/>
    <property type="match status" value="1"/>
</dbReference>
<dbReference type="PROSITE" id="PS50092">
    <property type="entry name" value="TSP1"/>
    <property type="match status" value="1"/>
</dbReference>
<dbReference type="PANTHER" id="PTHR31507">
    <property type="entry name" value="PROTEIN CBG15923"/>
    <property type="match status" value="1"/>
</dbReference>
<evidence type="ECO:0000313" key="3">
    <source>
        <dbReference type="Proteomes" id="UP000024404"/>
    </source>
</evidence>
<evidence type="ECO:0008006" key="4">
    <source>
        <dbReference type="Google" id="ProtNLM"/>
    </source>
</evidence>
<reference evidence="3" key="1">
    <citation type="submission" date="2013-10" db="EMBL/GenBank/DDBJ databases">
        <title>Genome sequencing of Onchocerca volvulus.</title>
        <authorList>
            <person name="Cotton J."/>
            <person name="Tsai J."/>
            <person name="Stanley E."/>
            <person name="Tracey A."/>
            <person name="Holroyd N."/>
            <person name="Lustigman S."/>
            <person name="Berriman M."/>
        </authorList>
    </citation>
    <scope>NUCLEOTIDE SEQUENCE</scope>
</reference>
<protein>
    <recommendedName>
        <fullName evidence="4">C6 domain-containing protein</fullName>
    </recommendedName>
</protein>
<dbReference type="InterPro" id="IPR000884">
    <property type="entry name" value="TSP1_rpt"/>
</dbReference>
<dbReference type="EnsemblMetazoa" id="OVOC6329.1">
    <property type="protein sequence ID" value="OVOC6329.1"/>
    <property type="gene ID" value="WBGene00243138"/>
</dbReference>
<reference evidence="2" key="2">
    <citation type="submission" date="2022-06" db="UniProtKB">
        <authorList>
            <consortium name="EnsemblMetazoa"/>
        </authorList>
    </citation>
    <scope>IDENTIFICATION</scope>
</reference>
<dbReference type="AlphaFoldDB" id="A0A8R1XYE9"/>
<dbReference type="SUPFAM" id="SSF82895">
    <property type="entry name" value="TSP-1 type 1 repeat"/>
    <property type="match status" value="1"/>
</dbReference>
<dbReference type="EMBL" id="CMVM020000170">
    <property type="status" value="NOT_ANNOTATED_CDS"/>
    <property type="molecule type" value="Genomic_DNA"/>
</dbReference>
<sequence length="588" mass="65559">MQDMKAWLTILITIYFYSSSNGEDVTNCSSTGIWSSWSSWQNVMPNNSDGLYLQLRKRLCQENPQNCTTKTKDYCNDFYAEVKLCGSVANSPIHCSNKLAIYDSQFRHQFVSKNLNQRFIPQVYKMRTKRQIEICSGCNNVLPISGMQLKNGERNGYLAVVYGANPFGCRTADLICDSGFLVNQTAIVYANGVKNIPLAMSLTGKAQVTLTCDENVRWKAPNSIINIWNVTCIFRDQPIPTTPVPTTVPPKPCSTCMNLITARVKNPALNEGEGKLAIEYTLNEFGCRVAKIICSSSDENVETIIYFNGMKNMPVISSKVGAATILLSCHENRRFRVDSSRANVENVTCLTRDLPIPTTTKPTTTTPVTIPTIGPPLCAICENIKGILRKNLQSNEMNAPLRIEYSKQTDGCRAAFIVCGYEKPGAVARIYFNEETMLPFIADTSGEAQLELICGNNARWRAFESSINIASISCTVLDIQPIPTTTQPKPPPVTTIPTILPIPTTTPRCIAKWTTWEPWSVCTDTCGAYGSRQRFRSCERTREDCFCLGRLSETEFCNLQPCLYPRNACRPKYMVSSVNQKFACVPIQ</sequence>
<dbReference type="Proteomes" id="UP000024404">
    <property type="component" value="Unassembled WGS sequence"/>
</dbReference>
<evidence type="ECO:0000256" key="1">
    <source>
        <dbReference type="SAM" id="SignalP"/>
    </source>
</evidence>
<proteinExistence type="predicted"/>
<keyword evidence="3" id="KW-1185">Reference proteome</keyword>
<feature type="signal peptide" evidence="1">
    <location>
        <begin position="1"/>
        <end position="22"/>
    </location>
</feature>
<evidence type="ECO:0000313" key="2">
    <source>
        <dbReference type="EnsemblMetazoa" id="OVOC6329.1"/>
    </source>
</evidence>
<accession>A0A8R1XYE9</accession>
<dbReference type="InterPro" id="IPR036383">
    <property type="entry name" value="TSP1_rpt_sf"/>
</dbReference>